<name>A0A517SHS9_9PLAN</name>
<keyword evidence="2" id="KW-1185">Reference proteome</keyword>
<evidence type="ECO:0000313" key="2">
    <source>
        <dbReference type="Proteomes" id="UP000315700"/>
    </source>
</evidence>
<dbReference type="KEGG" id="ccos:Pan44_37280"/>
<accession>A0A517SHS9</accession>
<dbReference type="InterPro" id="IPR006311">
    <property type="entry name" value="TAT_signal"/>
</dbReference>
<dbReference type="Pfam" id="PF07608">
    <property type="entry name" value="DUF1571"/>
    <property type="match status" value="1"/>
</dbReference>
<dbReference type="AlphaFoldDB" id="A0A517SHS9"/>
<sequence length="285" mass="31048">MVTNMRSARITEDSQALSRRRFVGRAAGCLAAGLSIPFVSRLASAEVKLAARITAETTGTHVLTPAFKLAVSGLEALANVKDYEALFVRKELVAGALVQSQIEIKLRQEPFSVYLKFIEPNAGREVIYVDGKNDGKLLVHETGFASLAGTLSLDPKGSLAMNGNRYPVTMIGLKTMTETVIEKWLQVKNEKDTKVSIYPNATVGDLSCKVAETVLAKPVDGIPQQTCRLYVEKATGIPVRVQSLAFPAKPGDKPETVEDYFYSRLKSNVGLTDKDFDVENPAYGF</sequence>
<dbReference type="Proteomes" id="UP000315700">
    <property type="component" value="Chromosome"/>
</dbReference>
<protein>
    <recommendedName>
        <fullName evidence="3">DUF1571 domain-containing protein</fullName>
    </recommendedName>
</protein>
<dbReference type="OrthoDB" id="5456309at2"/>
<dbReference type="InParanoid" id="A0A517SHS9"/>
<evidence type="ECO:0000313" key="1">
    <source>
        <dbReference type="EMBL" id="QDT55682.1"/>
    </source>
</evidence>
<dbReference type="PROSITE" id="PS51318">
    <property type="entry name" value="TAT"/>
    <property type="match status" value="1"/>
</dbReference>
<evidence type="ECO:0008006" key="3">
    <source>
        <dbReference type="Google" id="ProtNLM"/>
    </source>
</evidence>
<dbReference type="EMBL" id="CP036271">
    <property type="protein sequence ID" value="QDT55682.1"/>
    <property type="molecule type" value="Genomic_DNA"/>
</dbReference>
<reference evidence="1 2" key="1">
    <citation type="submission" date="2019-02" db="EMBL/GenBank/DDBJ databases">
        <title>Deep-cultivation of Planctomycetes and their phenomic and genomic characterization uncovers novel biology.</title>
        <authorList>
            <person name="Wiegand S."/>
            <person name="Jogler M."/>
            <person name="Boedeker C."/>
            <person name="Pinto D."/>
            <person name="Vollmers J."/>
            <person name="Rivas-Marin E."/>
            <person name="Kohn T."/>
            <person name="Peeters S.H."/>
            <person name="Heuer A."/>
            <person name="Rast P."/>
            <person name="Oberbeckmann S."/>
            <person name="Bunk B."/>
            <person name="Jeske O."/>
            <person name="Meyerdierks A."/>
            <person name="Storesund J.E."/>
            <person name="Kallscheuer N."/>
            <person name="Luecker S."/>
            <person name="Lage O.M."/>
            <person name="Pohl T."/>
            <person name="Merkel B.J."/>
            <person name="Hornburger P."/>
            <person name="Mueller R.-W."/>
            <person name="Bruemmer F."/>
            <person name="Labrenz M."/>
            <person name="Spormann A.M."/>
            <person name="Op den Camp H."/>
            <person name="Overmann J."/>
            <person name="Amann R."/>
            <person name="Jetten M.S.M."/>
            <person name="Mascher T."/>
            <person name="Medema M.H."/>
            <person name="Devos D.P."/>
            <person name="Kaster A.-K."/>
            <person name="Ovreas L."/>
            <person name="Rohde M."/>
            <person name="Galperin M.Y."/>
            <person name="Jogler C."/>
        </authorList>
    </citation>
    <scope>NUCLEOTIDE SEQUENCE [LARGE SCALE GENOMIC DNA]</scope>
    <source>
        <strain evidence="1 2">Pan44</strain>
    </source>
</reference>
<gene>
    <name evidence="1" type="ORF">Pan44_37280</name>
</gene>
<proteinExistence type="predicted"/>
<organism evidence="1 2">
    <name type="scientific">Caulifigura coniformis</name>
    <dbReference type="NCBI Taxonomy" id="2527983"/>
    <lineage>
        <taxon>Bacteria</taxon>
        <taxon>Pseudomonadati</taxon>
        <taxon>Planctomycetota</taxon>
        <taxon>Planctomycetia</taxon>
        <taxon>Planctomycetales</taxon>
        <taxon>Planctomycetaceae</taxon>
        <taxon>Caulifigura</taxon>
    </lineage>
</organism>
<dbReference type="InterPro" id="IPR011465">
    <property type="entry name" value="DUF1571"/>
</dbReference>